<keyword evidence="2" id="KW-1185">Reference proteome</keyword>
<dbReference type="Proteomes" id="UP000479000">
    <property type="component" value="Unassembled WGS sequence"/>
</dbReference>
<reference evidence="1 2" key="1">
    <citation type="submission" date="2020-02" db="EMBL/GenBank/DDBJ databases">
        <authorList>
            <person name="Ferguson B K."/>
        </authorList>
    </citation>
    <scope>NUCLEOTIDE SEQUENCE [LARGE SCALE GENOMIC DNA]</scope>
</reference>
<accession>A0A6H5H5F8</accession>
<dbReference type="AlphaFoldDB" id="A0A6H5H5F8"/>
<evidence type="ECO:0000313" key="2">
    <source>
        <dbReference type="Proteomes" id="UP000479000"/>
    </source>
</evidence>
<evidence type="ECO:0000313" key="1">
    <source>
        <dbReference type="EMBL" id="CAB0010756.1"/>
    </source>
</evidence>
<organism evidence="1 2">
    <name type="scientific">Nesidiocoris tenuis</name>
    <dbReference type="NCBI Taxonomy" id="355587"/>
    <lineage>
        <taxon>Eukaryota</taxon>
        <taxon>Metazoa</taxon>
        <taxon>Ecdysozoa</taxon>
        <taxon>Arthropoda</taxon>
        <taxon>Hexapoda</taxon>
        <taxon>Insecta</taxon>
        <taxon>Pterygota</taxon>
        <taxon>Neoptera</taxon>
        <taxon>Paraneoptera</taxon>
        <taxon>Hemiptera</taxon>
        <taxon>Heteroptera</taxon>
        <taxon>Panheteroptera</taxon>
        <taxon>Cimicomorpha</taxon>
        <taxon>Miridae</taxon>
        <taxon>Dicyphina</taxon>
        <taxon>Nesidiocoris</taxon>
    </lineage>
</organism>
<gene>
    <name evidence="1" type="ORF">NTEN_LOCUS15762</name>
</gene>
<sequence>MEANLAGKIFKKYKKYSRHSYELSRPKTMKACSTTLHDLTVFAMSRWYNRMPSGRDVSDVSEFNMHKRSSEKYPRDRRLGTGLEPAERLPVAVSSCIPYMSCYILATSAQLLNNSSVTSSWKFSWKTPGYMCKREFHGITGNVALKKCLFLDLTAHLSPLSITRHWTASPTHKEESFTISRNKSELPGEHISTSCPTCSSGRPFYRIFLSAKTIKVISMTVVLET</sequence>
<dbReference type="EMBL" id="CADCXU010023213">
    <property type="protein sequence ID" value="CAB0010756.1"/>
    <property type="molecule type" value="Genomic_DNA"/>
</dbReference>
<protein>
    <submittedName>
        <fullName evidence="1">Uncharacterized protein</fullName>
    </submittedName>
</protein>
<proteinExistence type="predicted"/>
<name>A0A6H5H5F8_9HEMI</name>